<name>A0A6M3M5W9_9ZZZZ</name>
<sequence>MKMAEKKTLRDLKGWKELFQMRSPEGNLYAVYVSPDENRMAQVHVDDDEVSLILNRKTNHIEYAHPKTLLGAERVLGHPVTMEELEKHLKVS</sequence>
<dbReference type="EMBL" id="MT143683">
    <property type="protein sequence ID" value="QJB00169.1"/>
    <property type="molecule type" value="Genomic_DNA"/>
</dbReference>
<evidence type="ECO:0000313" key="1">
    <source>
        <dbReference type="EMBL" id="QJB00169.1"/>
    </source>
</evidence>
<proteinExistence type="predicted"/>
<organism evidence="1">
    <name type="scientific">viral metagenome</name>
    <dbReference type="NCBI Taxonomy" id="1070528"/>
    <lineage>
        <taxon>unclassified sequences</taxon>
        <taxon>metagenomes</taxon>
        <taxon>organismal metagenomes</taxon>
    </lineage>
</organism>
<reference evidence="1" key="1">
    <citation type="submission" date="2020-03" db="EMBL/GenBank/DDBJ databases">
        <title>The deep terrestrial virosphere.</title>
        <authorList>
            <person name="Holmfeldt K."/>
            <person name="Nilsson E."/>
            <person name="Simone D."/>
            <person name="Lopez-Fernandez M."/>
            <person name="Wu X."/>
            <person name="de Brujin I."/>
            <person name="Lundin D."/>
            <person name="Andersson A."/>
            <person name="Bertilsson S."/>
            <person name="Dopson M."/>
        </authorList>
    </citation>
    <scope>NUCLEOTIDE SEQUENCE</scope>
    <source>
        <strain evidence="1">MM171A00678</strain>
    </source>
</reference>
<gene>
    <name evidence="1" type="ORF">MM171A00678_0028</name>
</gene>
<protein>
    <submittedName>
        <fullName evidence="1">Uncharacterized protein</fullName>
    </submittedName>
</protein>
<accession>A0A6M3M5W9</accession>
<dbReference type="AlphaFoldDB" id="A0A6M3M5W9"/>